<organism evidence="1 2">
    <name type="scientific">Schizopora paradoxa</name>
    <dbReference type="NCBI Taxonomy" id="27342"/>
    <lineage>
        <taxon>Eukaryota</taxon>
        <taxon>Fungi</taxon>
        <taxon>Dikarya</taxon>
        <taxon>Basidiomycota</taxon>
        <taxon>Agaricomycotina</taxon>
        <taxon>Agaricomycetes</taxon>
        <taxon>Hymenochaetales</taxon>
        <taxon>Schizoporaceae</taxon>
        <taxon>Schizopora</taxon>
    </lineage>
</organism>
<dbReference type="EMBL" id="KQ086882">
    <property type="protein sequence ID" value="KLO03915.1"/>
    <property type="molecule type" value="Genomic_DNA"/>
</dbReference>
<sequence length="116" mass="13559">MTPLLGFKWDSINYSCAYDSVLPLVYQAWRVNQSNTLQQWSLYQQKLTPSFKKLDNIGKTRDAPEKYRNLIRNNLHKDFPRIFPFGHDYASAGQVLEKLLTFKDRFVTKSTTCSTC</sequence>
<reference evidence="1 2" key="1">
    <citation type="submission" date="2015-04" db="EMBL/GenBank/DDBJ databases">
        <title>Complete genome sequence of Schizopora paradoxa KUC8140, a cosmopolitan wood degrader in East Asia.</title>
        <authorList>
            <consortium name="DOE Joint Genome Institute"/>
            <person name="Min B."/>
            <person name="Park H."/>
            <person name="Jang Y."/>
            <person name="Kim J.-J."/>
            <person name="Kim K.H."/>
            <person name="Pangilinan J."/>
            <person name="Lipzen A."/>
            <person name="Riley R."/>
            <person name="Grigoriev I.V."/>
            <person name="Spatafora J.W."/>
            <person name="Choi I.-G."/>
        </authorList>
    </citation>
    <scope>NUCLEOTIDE SEQUENCE [LARGE SCALE GENOMIC DNA]</scope>
    <source>
        <strain evidence="1 2">KUC8140</strain>
    </source>
</reference>
<name>A0A0H2QWJ3_9AGAM</name>
<dbReference type="InParanoid" id="A0A0H2QWJ3"/>
<proteinExistence type="predicted"/>
<gene>
    <name evidence="1" type="ORF">SCHPADRAFT_841230</name>
</gene>
<dbReference type="Proteomes" id="UP000053477">
    <property type="component" value="Unassembled WGS sequence"/>
</dbReference>
<dbReference type="OrthoDB" id="2629491at2759"/>
<accession>A0A0H2QWJ3</accession>
<evidence type="ECO:0000313" key="2">
    <source>
        <dbReference type="Proteomes" id="UP000053477"/>
    </source>
</evidence>
<protein>
    <submittedName>
        <fullName evidence="1">Uncharacterized protein</fullName>
    </submittedName>
</protein>
<keyword evidence="2" id="KW-1185">Reference proteome</keyword>
<evidence type="ECO:0000313" key="1">
    <source>
        <dbReference type="EMBL" id="KLO03915.1"/>
    </source>
</evidence>
<dbReference type="AlphaFoldDB" id="A0A0H2QWJ3"/>
<feature type="non-terminal residue" evidence="1">
    <location>
        <position position="116"/>
    </location>
</feature>